<reference evidence="1 2" key="2">
    <citation type="submission" date="2018-06" db="EMBL/GenBank/DDBJ databases">
        <title>Metagenomic assembly of (sub)arctic Cyanobacteria and their associated microbiome from non-axenic cultures.</title>
        <authorList>
            <person name="Baurain D."/>
        </authorList>
    </citation>
    <scope>NUCLEOTIDE SEQUENCE [LARGE SCALE GENOMIC DNA]</scope>
    <source>
        <strain evidence="1">ULC027bin1</strain>
    </source>
</reference>
<gene>
    <name evidence="1" type="ORF">DCF15_20090</name>
</gene>
<protein>
    <submittedName>
        <fullName evidence="1">Uncharacterized protein</fullName>
    </submittedName>
</protein>
<sequence>MPITFYKQQVNSVISELAQRLREYREWQLRCRNQCRHRQAARYYPAAERKPEAIVQKSRKLQSCLSLEEKHSGGYGRFQHYLCKLCLIFKEQSYFHS</sequence>
<accession>A0A2W4YUJ9</accession>
<proteinExistence type="predicted"/>
<dbReference type="EMBL" id="QBMP01000304">
    <property type="protein sequence ID" value="PZO46558.1"/>
    <property type="molecule type" value="Genomic_DNA"/>
</dbReference>
<organism evidence="1 2">
    <name type="scientific">Phormidesmis priestleyi</name>
    <dbReference type="NCBI Taxonomy" id="268141"/>
    <lineage>
        <taxon>Bacteria</taxon>
        <taxon>Bacillati</taxon>
        <taxon>Cyanobacteriota</taxon>
        <taxon>Cyanophyceae</taxon>
        <taxon>Leptolyngbyales</taxon>
        <taxon>Leptolyngbyaceae</taxon>
        <taxon>Phormidesmis</taxon>
    </lineage>
</organism>
<name>A0A2W4YUJ9_9CYAN</name>
<reference evidence="2" key="1">
    <citation type="submission" date="2018-04" db="EMBL/GenBank/DDBJ databases">
        <authorList>
            <person name="Cornet L."/>
        </authorList>
    </citation>
    <scope>NUCLEOTIDE SEQUENCE [LARGE SCALE GENOMIC DNA]</scope>
</reference>
<evidence type="ECO:0000313" key="1">
    <source>
        <dbReference type="EMBL" id="PZO46558.1"/>
    </source>
</evidence>
<dbReference type="Proteomes" id="UP000249794">
    <property type="component" value="Unassembled WGS sequence"/>
</dbReference>
<evidence type="ECO:0000313" key="2">
    <source>
        <dbReference type="Proteomes" id="UP000249794"/>
    </source>
</evidence>
<dbReference type="AlphaFoldDB" id="A0A2W4YUJ9"/>
<comment type="caution">
    <text evidence="1">The sequence shown here is derived from an EMBL/GenBank/DDBJ whole genome shotgun (WGS) entry which is preliminary data.</text>
</comment>